<dbReference type="InterPro" id="IPR035940">
    <property type="entry name" value="CAP_sf"/>
</dbReference>
<dbReference type="CDD" id="cd05379">
    <property type="entry name" value="CAP_bacterial"/>
    <property type="match status" value="1"/>
</dbReference>
<keyword evidence="3" id="KW-1185">Reference proteome</keyword>
<feature type="domain" description="SCP" evidence="1">
    <location>
        <begin position="292"/>
        <end position="407"/>
    </location>
</feature>
<accession>A0A0F6SHA5</accession>
<reference evidence="2 3" key="1">
    <citation type="submission" date="2015-03" db="EMBL/GenBank/DDBJ databases">
        <title>Genome assembly of Sandaracinus amylolyticus DSM 53668.</title>
        <authorList>
            <person name="Sharma G."/>
            <person name="Subramanian S."/>
        </authorList>
    </citation>
    <scope>NUCLEOTIDE SEQUENCE [LARGE SCALE GENOMIC DNA]</scope>
    <source>
        <strain evidence="2 3">DSM 53668</strain>
    </source>
</reference>
<dbReference type="Proteomes" id="UP000034883">
    <property type="component" value="Chromosome"/>
</dbReference>
<dbReference type="STRING" id="927083.DB32_007253"/>
<dbReference type="Gene3D" id="3.40.33.10">
    <property type="entry name" value="CAP"/>
    <property type="match status" value="2"/>
</dbReference>
<evidence type="ECO:0000259" key="1">
    <source>
        <dbReference type="Pfam" id="PF00188"/>
    </source>
</evidence>
<dbReference type="PANTHER" id="PTHR31157:SF1">
    <property type="entry name" value="SCP DOMAIN-CONTAINING PROTEIN"/>
    <property type="match status" value="1"/>
</dbReference>
<dbReference type="AlphaFoldDB" id="A0A0F6SHA5"/>
<evidence type="ECO:0000313" key="2">
    <source>
        <dbReference type="EMBL" id="AKF10104.1"/>
    </source>
</evidence>
<name>A0A0F6SHA5_9BACT</name>
<dbReference type="RefSeq" id="WP_053237095.1">
    <property type="nucleotide sequence ID" value="NZ_CP011125.1"/>
</dbReference>
<dbReference type="PANTHER" id="PTHR31157">
    <property type="entry name" value="SCP DOMAIN-CONTAINING PROTEIN"/>
    <property type="match status" value="1"/>
</dbReference>
<dbReference type="PROSITE" id="PS51257">
    <property type="entry name" value="PROKAR_LIPOPROTEIN"/>
    <property type="match status" value="1"/>
</dbReference>
<dbReference type="SUPFAM" id="SSF55797">
    <property type="entry name" value="PR-1-like"/>
    <property type="match status" value="1"/>
</dbReference>
<gene>
    <name evidence="2" type="ORF">DB32_007253</name>
</gene>
<dbReference type="InterPro" id="IPR014044">
    <property type="entry name" value="CAP_dom"/>
</dbReference>
<protein>
    <recommendedName>
        <fullName evidence="1">SCP domain-containing protein</fullName>
    </recommendedName>
</protein>
<dbReference type="Pfam" id="PF00188">
    <property type="entry name" value="CAP"/>
    <property type="match status" value="1"/>
</dbReference>
<organism evidence="2 3">
    <name type="scientific">Sandaracinus amylolyticus</name>
    <dbReference type="NCBI Taxonomy" id="927083"/>
    <lineage>
        <taxon>Bacteria</taxon>
        <taxon>Pseudomonadati</taxon>
        <taxon>Myxococcota</taxon>
        <taxon>Polyangia</taxon>
        <taxon>Polyangiales</taxon>
        <taxon>Sandaracinaceae</taxon>
        <taxon>Sandaracinus</taxon>
    </lineage>
</organism>
<evidence type="ECO:0000313" key="3">
    <source>
        <dbReference type="Proteomes" id="UP000034883"/>
    </source>
</evidence>
<dbReference type="KEGG" id="samy:DB32_007253"/>
<sequence>MHKAIALLLALVTVIGCGGRQRTRLGREQTDTEIAAPAPTVAQYETNVPAGSPVTGGGDSAAVQTAMTNASTAASMPLTGDPRLGTLAEWVADRLGPSGDPPPPEVIDFLAWNLGLVEPTPHVIVLGLPDHVSIAEHVQRSASQFLGRQTYTHWGATVLPRSGVWLVVVVLSWRHLSLDPIARTLPAGSPIRVNGRLEEGYANPTIVVQAPDGEVTRLPAGSGPDFDVRVPTTTNGGFQVEVIARGPHGESVLANAPVYVGTEPPRSVRVSPASEEPSGPAPDVATLRAQLLEQLNRTRAEVGLPPLQEDPRLDEIALAHSQDMLEHDFLGHVSPRTGSAADRVSRGGIRSGLVLENIGRGYSASEIHRGLMDSPGHRANLVNPDATHVGIGVVSEEENGRVAFLATQVFIREAQEIDVASAPARLLEEINRARVARGAPEMRMEENLQRAAQEAAQAYFAEPTLDQQSTTDRATQNMRRFAIAFRRVGAVMAVVSSLEEARQLEPALDDTVRVAGIGVAQGDRPDHPPNSIAVVILLAWER</sequence>
<dbReference type="OrthoDB" id="419320at2"/>
<dbReference type="EMBL" id="CP011125">
    <property type="protein sequence ID" value="AKF10104.1"/>
    <property type="molecule type" value="Genomic_DNA"/>
</dbReference>
<proteinExistence type="predicted"/>